<reference evidence="1 2" key="1">
    <citation type="journal article" date="2022" name="Gigascience">
        <title>A chromosome-level genome assembly and annotation of the desert horned lizard, Phrynosoma platyrhinos, provides insight into chromosomal rearrangements among reptiles.</title>
        <authorList>
            <person name="Koochekian N."/>
            <person name="Ascanio A."/>
            <person name="Farleigh K."/>
            <person name="Card D.C."/>
            <person name="Schield D.R."/>
            <person name="Castoe T.A."/>
            <person name="Jezkova T."/>
        </authorList>
    </citation>
    <scope>NUCLEOTIDE SEQUENCE [LARGE SCALE GENOMIC DNA]</scope>
    <source>
        <strain evidence="1">NK-2021</strain>
    </source>
</reference>
<evidence type="ECO:0000313" key="2">
    <source>
        <dbReference type="Proteomes" id="UP000826234"/>
    </source>
</evidence>
<comment type="caution">
    <text evidence="1">The sequence shown here is derived from an EMBL/GenBank/DDBJ whole genome shotgun (WGS) entry which is preliminary data.</text>
</comment>
<dbReference type="EMBL" id="JAIPUX010001880">
    <property type="protein sequence ID" value="KAH0624256.1"/>
    <property type="molecule type" value="Genomic_DNA"/>
</dbReference>
<organism evidence="1 2">
    <name type="scientific">Phrynosoma platyrhinos</name>
    <name type="common">Desert horned lizard</name>
    <dbReference type="NCBI Taxonomy" id="52577"/>
    <lineage>
        <taxon>Eukaryota</taxon>
        <taxon>Metazoa</taxon>
        <taxon>Chordata</taxon>
        <taxon>Craniata</taxon>
        <taxon>Vertebrata</taxon>
        <taxon>Euteleostomi</taxon>
        <taxon>Lepidosauria</taxon>
        <taxon>Squamata</taxon>
        <taxon>Bifurcata</taxon>
        <taxon>Unidentata</taxon>
        <taxon>Episquamata</taxon>
        <taxon>Toxicofera</taxon>
        <taxon>Iguania</taxon>
        <taxon>Phrynosomatidae</taxon>
        <taxon>Phrynosomatinae</taxon>
        <taxon>Phrynosoma</taxon>
    </lineage>
</organism>
<name>A0ABQ7T407_PHRPL</name>
<proteinExistence type="predicted"/>
<accession>A0ABQ7T407</accession>
<gene>
    <name evidence="1" type="ORF">JD844_007903</name>
</gene>
<keyword evidence="2" id="KW-1185">Reference proteome</keyword>
<sequence>MRKKVTVRKKMVMRMRKLRAPQANGQLRTMRMTTSILRSRKLMKTIREQSDLKHTHNFF</sequence>
<evidence type="ECO:0008006" key="3">
    <source>
        <dbReference type="Google" id="ProtNLM"/>
    </source>
</evidence>
<evidence type="ECO:0000313" key="1">
    <source>
        <dbReference type="EMBL" id="KAH0624256.1"/>
    </source>
</evidence>
<protein>
    <recommendedName>
        <fullName evidence="3">Ribosomal protein L35</fullName>
    </recommendedName>
</protein>
<dbReference type="Proteomes" id="UP000826234">
    <property type="component" value="Unassembled WGS sequence"/>
</dbReference>